<feature type="compositionally biased region" description="Polar residues" evidence="8">
    <location>
        <begin position="646"/>
        <end position="656"/>
    </location>
</feature>
<dbReference type="Gene3D" id="4.10.1060.10">
    <property type="entry name" value="Zinc finger, RanBP2-type"/>
    <property type="match status" value="2"/>
</dbReference>
<organism evidence="11">
    <name type="scientific">Schizophyllum commune (strain H4-8 / FGSC 9210)</name>
    <name type="common">Split gill fungus</name>
    <dbReference type="NCBI Taxonomy" id="578458"/>
    <lineage>
        <taxon>Eukaryota</taxon>
        <taxon>Fungi</taxon>
        <taxon>Dikarya</taxon>
        <taxon>Basidiomycota</taxon>
        <taxon>Agaricomycotina</taxon>
        <taxon>Agaricomycetes</taxon>
        <taxon>Agaricomycetidae</taxon>
        <taxon>Agaricales</taxon>
        <taxon>Schizophyllaceae</taxon>
        <taxon>Schizophyllum</taxon>
    </lineage>
</organism>
<evidence type="ECO:0000256" key="2">
    <source>
        <dbReference type="ARBA" id="ARBA00022723"/>
    </source>
</evidence>
<evidence type="ECO:0000256" key="5">
    <source>
        <dbReference type="ARBA" id="ARBA00022884"/>
    </source>
</evidence>
<feature type="compositionally biased region" description="Low complexity" evidence="8">
    <location>
        <begin position="171"/>
        <end position="188"/>
    </location>
</feature>
<feature type="region of interest" description="Disordered" evidence="8">
    <location>
        <begin position="831"/>
        <end position="879"/>
    </location>
</feature>
<feature type="region of interest" description="Disordered" evidence="8">
    <location>
        <begin position="392"/>
        <end position="430"/>
    </location>
</feature>
<evidence type="ECO:0000313" key="10">
    <source>
        <dbReference type="EMBL" id="EFI93166.1"/>
    </source>
</evidence>
<feature type="compositionally biased region" description="Low complexity" evidence="8">
    <location>
        <begin position="657"/>
        <end position="687"/>
    </location>
</feature>
<dbReference type="AlphaFoldDB" id="D8QFQ6"/>
<name>D8QFQ6_SCHCM</name>
<dbReference type="SMART" id="SM00547">
    <property type="entry name" value="ZnF_RBZ"/>
    <property type="match status" value="2"/>
</dbReference>
<keyword evidence="11" id="KW-1185">Reference proteome</keyword>
<evidence type="ECO:0000259" key="9">
    <source>
        <dbReference type="PROSITE" id="PS50199"/>
    </source>
</evidence>
<feature type="compositionally biased region" description="Polar residues" evidence="8">
    <location>
        <begin position="418"/>
        <end position="427"/>
    </location>
</feature>
<dbReference type="PROSITE" id="PS01358">
    <property type="entry name" value="ZF_RANBP2_1"/>
    <property type="match status" value="2"/>
</dbReference>
<keyword evidence="3 7" id="KW-0863">Zinc-finger</keyword>
<dbReference type="eggNOG" id="ENOG502S8CH">
    <property type="taxonomic scope" value="Eukaryota"/>
</dbReference>
<dbReference type="InterPro" id="IPR034870">
    <property type="entry name" value="TET_fam"/>
</dbReference>
<feature type="region of interest" description="Disordered" evidence="8">
    <location>
        <begin position="132"/>
        <end position="188"/>
    </location>
</feature>
<evidence type="ECO:0000256" key="8">
    <source>
        <dbReference type="SAM" id="MobiDB-lite"/>
    </source>
</evidence>
<dbReference type="GO" id="GO:0008270">
    <property type="term" value="F:zinc ion binding"/>
    <property type="evidence" value="ECO:0007669"/>
    <property type="project" value="UniProtKB-KW"/>
</dbReference>
<comment type="subcellular location">
    <subcellularLocation>
        <location evidence="1">Nucleus</location>
    </subcellularLocation>
</comment>
<dbReference type="HOGENOM" id="CLU_014246_1_0_1"/>
<feature type="region of interest" description="Disordered" evidence="8">
    <location>
        <begin position="492"/>
        <end position="533"/>
    </location>
</feature>
<dbReference type="PANTHER" id="PTHR23238">
    <property type="entry name" value="RNA BINDING PROTEIN"/>
    <property type="match status" value="1"/>
</dbReference>
<dbReference type="GO" id="GO:0003723">
    <property type="term" value="F:RNA binding"/>
    <property type="evidence" value="ECO:0007669"/>
    <property type="project" value="UniProtKB-KW"/>
</dbReference>
<evidence type="ECO:0000256" key="3">
    <source>
        <dbReference type="ARBA" id="ARBA00022771"/>
    </source>
</evidence>
<feature type="domain" description="RanBP2-type" evidence="9">
    <location>
        <begin position="436"/>
        <end position="467"/>
    </location>
</feature>
<reference evidence="10 11" key="1">
    <citation type="journal article" date="2010" name="Nat. Biotechnol.">
        <title>Genome sequence of the model mushroom Schizophyllum commune.</title>
        <authorList>
            <person name="Ohm R.A."/>
            <person name="de Jong J.F."/>
            <person name="Lugones L.G."/>
            <person name="Aerts A."/>
            <person name="Kothe E."/>
            <person name="Stajich J.E."/>
            <person name="de Vries R.P."/>
            <person name="Record E."/>
            <person name="Levasseur A."/>
            <person name="Baker S.E."/>
            <person name="Bartholomew K.A."/>
            <person name="Coutinho P.M."/>
            <person name="Erdmann S."/>
            <person name="Fowler T.J."/>
            <person name="Gathman A.C."/>
            <person name="Lombard V."/>
            <person name="Henrissat B."/>
            <person name="Knabe N."/>
            <person name="Kuees U."/>
            <person name="Lilly W.W."/>
            <person name="Lindquist E."/>
            <person name="Lucas S."/>
            <person name="Magnuson J.K."/>
            <person name="Piumi F."/>
            <person name="Raudaskoski M."/>
            <person name="Salamov A."/>
            <person name="Schmutz J."/>
            <person name="Schwarze F.W.M.R."/>
            <person name="vanKuyk P.A."/>
            <person name="Horton J.S."/>
            <person name="Grigoriev I.V."/>
            <person name="Woesten H.A.B."/>
        </authorList>
    </citation>
    <scope>NUCLEOTIDE SEQUENCE [LARGE SCALE GENOMIC DNA]</scope>
    <source>
        <strain evidence="11">H4-8 / FGSC 9210</strain>
    </source>
</reference>
<sequence length="937" mass="100119">MAPAPTTATRAPASATATRAPASATASLPSTTDAHRQPTDAYRQPIDAHFHDASVDAHVQDATADPHNLDEVVGRLERLAMAMRGRDMRAPFAQSPARDFCGDASTFNQTPASAFAQSPASTFAHTVYEEDADEPTVIDTFSPRPMHREPSSTAQPPRLNTATAPKHSISEHSPTSTSSSSSSLGVLDSRSSLGPLDSRSAVEAFLATRSRVVRVSALAGLSGLGELAPRPQSVWTHEGTKDGSVWAVFRTHEEERMKAIVPGYRGAARALLAAAPSHIAVFPALEGDLEPFSKLRRVEVGMTPPTMSVPPSPYGASFGAQGQTTYSTHAPSSTYANNGQSYADRAPSSYADHSAHASQGQRPGLVLNTAVAAQREPIQAYASQRELAQFAGQREQYAQRDSAQHTSQRDNYAPANDPAQSYAISSNPPNPRTSFRLGDWICSAAKCGAHNFGRNVACIGCGTPRVGNGLAPSPTQGHFMSARPVPSPRFAASFSAQQQQHASAFAGNSPMPQHQPSQPQNKPNHPLLTPSGRSFAVGGSVKNISSDPLSPCFMFWPDNEPFPEQGQIRPSHLSGVPQPPILNTGNRGPITHQPGDWICKKCNYLNWRRRKVCQTCLPYAEGNGDSISAAVQAERIALLTNVLTQTNSQPSSANGLSPQSSAFSPSAQAFPMQQHNTMPQQQQQPMPLSVRSQSMTPPQARRPFMSSVSPPLPQGRGAVHRSKSHFDLGSYGAMGPGPVPPMPKHAATLPSGYAVGHGAMTAGHAGISRQGSPSFLAMQEAYMQPPTPSYMQAATTFKQPTTPSFMQSPTPFMPIPESASVPLLPSFLQDMVQPSPSLSPSSTSSSAELPFEEQMESAGSSRSSSRHRPRGKVSTEGLGSIWRLDRKESRSMFNPFGPEAIGWQRSQSRERVRAASQEAAHAATLESLPATMERLNI</sequence>
<feature type="compositionally biased region" description="Low complexity" evidence="8">
    <location>
        <begin position="1"/>
        <end position="32"/>
    </location>
</feature>
<keyword evidence="2" id="KW-0479">Metal-binding</keyword>
<feature type="region of interest" description="Disordered" evidence="8">
    <location>
        <begin position="646"/>
        <end position="720"/>
    </location>
</feature>
<dbReference type="Proteomes" id="UP000007431">
    <property type="component" value="Unassembled WGS sequence"/>
</dbReference>
<keyword evidence="5" id="KW-0694">RNA-binding</keyword>
<dbReference type="VEuPathDB" id="FungiDB:SCHCODRAFT_01240411"/>
<keyword evidence="6" id="KW-0539">Nucleus</keyword>
<feature type="compositionally biased region" description="Polar residues" evidence="8">
    <location>
        <begin position="151"/>
        <end position="163"/>
    </location>
</feature>
<protein>
    <recommendedName>
        <fullName evidence="9">RanBP2-type domain-containing protein</fullName>
    </recommendedName>
</protein>
<dbReference type="GO" id="GO:0006355">
    <property type="term" value="P:regulation of DNA-templated transcription"/>
    <property type="evidence" value="ECO:0007669"/>
    <property type="project" value="InterPro"/>
</dbReference>
<feature type="compositionally biased region" description="Low complexity" evidence="8">
    <location>
        <begin position="492"/>
        <end position="520"/>
    </location>
</feature>
<dbReference type="InterPro" id="IPR001876">
    <property type="entry name" value="Znf_RanBP2"/>
</dbReference>
<feature type="region of interest" description="Disordered" evidence="8">
    <location>
        <begin position="303"/>
        <end position="362"/>
    </location>
</feature>
<dbReference type="InParanoid" id="D8QFQ6"/>
<evidence type="ECO:0000313" key="11">
    <source>
        <dbReference type="Proteomes" id="UP000007431"/>
    </source>
</evidence>
<evidence type="ECO:0000256" key="4">
    <source>
        <dbReference type="ARBA" id="ARBA00022833"/>
    </source>
</evidence>
<feature type="compositionally biased region" description="Polar residues" evidence="8">
    <location>
        <begin position="320"/>
        <end position="341"/>
    </location>
</feature>
<feature type="compositionally biased region" description="Low complexity" evidence="8">
    <location>
        <begin position="834"/>
        <end position="846"/>
    </location>
</feature>
<evidence type="ECO:0000256" key="6">
    <source>
        <dbReference type="ARBA" id="ARBA00023242"/>
    </source>
</evidence>
<accession>D8QFQ6</accession>
<dbReference type="InterPro" id="IPR036443">
    <property type="entry name" value="Znf_RanBP2_sf"/>
</dbReference>
<keyword evidence="4" id="KW-0862">Zinc</keyword>
<feature type="region of interest" description="Disordered" evidence="8">
    <location>
        <begin position="1"/>
        <end position="37"/>
    </location>
</feature>
<dbReference type="SUPFAM" id="SSF90209">
    <property type="entry name" value="Ran binding protein zinc finger-like"/>
    <property type="match status" value="2"/>
</dbReference>
<dbReference type="PROSITE" id="PS50199">
    <property type="entry name" value="ZF_RANBP2_2"/>
    <property type="match status" value="1"/>
</dbReference>
<dbReference type="Pfam" id="PF00641">
    <property type="entry name" value="Zn_ribbon_RanBP"/>
    <property type="match status" value="1"/>
</dbReference>
<dbReference type="EMBL" id="GL377311">
    <property type="protein sequence ID" value="EFI93166.1"/>
    <property type="molecule type" value="Genomic_DNA"/>
</dbReference>
<gene>
    <name evidence="10" type="ORF">SCHCODRAFT_258394</name>
</gene>
<feature type="compositionally biased region" description="Polar residues" evidence="8">
    <location>
        <begin position="399"/>
        <end position="410"/>
    </location>
</feature>
<dbReference type="GO" id="GO:0005634">
    <property type="term" value="C:nucleus"/>
    <property type="evidence" value="ECO:0007669"/>
    <property type="project" value="UniProtKB-SubCell"/>
</dbReference>
<dbReference type="STRING" id="578458.D8QFQ6"/>
<evidence type="ECO:0000256" key="1">
    <source>
        <dbReference type="ARBA" id="ARBA00004123"/>
    </source>
</evidence>
<evidence type="ECO:0000256" key="7">
    <source>
        <dbReference type="PROSITE-ProRule" id="PRU00322"/>
    </source>
</evidence>
<proteinExistence type="predicted"/>
<dbReference type="OMA" id="APNCAAH"/>